<keyword evidence="9" id="KW-1185">Reference proteome</keyword>
<feature type="compositionally biased region" description="Basic residues" evidence="6">
    <location>
        <begin position="308"/>
        <end position="319"/>
    </location>
</feature>
<accession>A0ABP1CQE7</accession>
<keyword evidence="1" id="KW-0479">Metal-binding</keyword>
<evidence type="ECO:0000256" key="3">
    <source>
        <dbReference type="ARBA" id="ARBA00022771"/>
    </source>
</evidence>
<evidence type="ECO:0000256" key="1">
    <source>
        <dbReference type="ARBA" id="ARBA00022723"/>
    </source>
</evidence>
<keyword evidence="3 5" id="KW-0863">Zinc-finger</keyword>
<dbReference type="Gene3D" id="3.30.160.60">
    <property type="entry name" value="Classic Zinc Finger"/>
    <property type="match status" value="2"/>
</dbReference>
<feature type="region of interest" description="Disordered" evidence="6">
    <location>
        <begin position="71"/>
        <end position="99"/>
    </location>
</feature>
<evidence type="ECO:0000259" key="7">
    <source>
        <dbReference type="PROSITE" id="PS50157"/>
    </source>
</evidence>
<evidence type="ECO:0000256" key="2">
    <source>
        <dbReference type="ARBA" id="ARBA00022737"/>
    </source>
</evidence>
<feature type="compositionally biased region" description="Polar residues" evidence="6">
    <location>
        <begin position="71"/>
        <end position="84"/>
    </location>
</feature>
<name>A0ABP1CQE7_9APHY</name>
<evidence type="ECO:0000313" key="9">
    <source>
        <dbReference type="Proteomes" id="UP001497453"/>
    </source>
</evidence>
<reference evidence="9" key="1">
    <citation type="submission" date="2024-04" db="EMBL/GenBank/DDBJ databases">
        <authorList>
            <person name="Shaw F."/>
            <person name="Minotto A."/>
        </authorList>
    </citation>
    <scope>NUCLEOTIDE SEQUENCE [LARGE SCALE GENOMIC DNA]</scope>
</reference>
<feature type="region of interest" description="Disordered" evidence="6">
    <location>
        <begin position="308"/>
        <end position="413"/>
    </location>
</feature>
<dbReference type="PANTHER" id="PTHR24408">
    <property type="entry name" value="ZINC FINGER PROTEIN"/>
    <property type="match status" value="1"/>
</dbReference>
<dbReference type="SUPFAM" id="SSF57667">
    <property type="entry name" value="beta-beta-alpha zinc fingers"/>
    <property type="match status" value="1"/>
</dbReference>
<proteinExistence type="predicted"/>
<gene>
    <name evidence="8" type="ORF">GFSPODELE1_LOCUS1336</name>
</gene>
<keyword evidence="4" id="KW-0862">Zinc</keyword>
<dbReference type="PROSITE" id="PS00028">
    <property type="entry name" value="ZINC_FINGER_C2H2_1"/>
    <property type="match status" value="1"/>
</dbReference>
<feature type="domain" description="C2H2-type" evidence="7">
    <location>
        <begin position="291"/>
        <end position="320"/>
    </location>
</feature>
<evidence type="ECO:0000256" key="6">
    <source>
        <dbReference type="SAM" id="MobiDB-lite"/>
    </source>
</evidence>
<dbReference type="PROSITE" id="PS50157">
    <property type="entry name" value="ZINC_FINGER_C2H2_2"/>
    <property type="match status" value="2"/>
</dbReference>
<dbReference type="Proteomes" id="UP001497453">
    <property type="component" value="Chromosome 1"/>
</dbReference>
<feature type="region of interest" description="Disordered" evidence="6">
    <location>
        <begin position="1"/>
        <end position="33"/>
    </location>
</feature>
<sequence>MTPHPYAHVSGPSSHHAFHRAGRPSTSTGRGAAQAYSPLTTNFSLGSSGTTYDPYLHYNRSGQQTLTLPVLPRTTSNSFPELNATSLSSTDSSPSVHTPSNYSGYSFPSTAHQNWTQQPVFGYSALEAPQFDAQLTLGTNTSRMGSSSLGDKSAEWSSLQVPLTTSEHPQVRAASSSSTSYQVPPQISNTGNMAILPSSSNHQAVPTSTRVHETVLPEPVVEPESVHAGEQGGQDTLPDIYAGIISLSSGTVDNASGKDGKKHACWMCHKSFDRPCTLRKHMLVHTGEKAYQCPLCQRRFSVASNLNRHTKRCGQRRSRSSVSPNSPPAEDSVDDTIIPPSTTLVPPSSSITPRTRTRTSAETALPHDPAAEAANTPAFSISGPLPIDASSSKRVGKKRPSIPSRSGSNVNVPSLGLVSGSAYGHGSASVPLHSRRQKRPLEFITGPSSPETSSPPQIQGQSTAASTAVPSASFTLPSTSAQTHHDATTHRPRKRARRAPSPFRWIPDSLKLFDLTRVDKSTPKPLPPVQPYHDPKTHVWEERDSFDDSAASRPYHPVGWTGKLPGPGLMKDETMKMGGTLLVF</sequence>
<evidence type="ECO:0000256" key="4">
    <source>
        <dbReference type="ARBA" id="ARBA00022833"/>
    </source>
</evidence>
<organism evidence="8 9">
    <name type="scientific">Somion occarium</name>
    <dbReference type="NCBI Taxonomy" id="3059160"/>
    <lineage>
        <taxon>Eukaryota</taxon>
        <taxon>Fungi</taxon>
        <taxon>Dikarya</taxon>
        <taxon>Basidiomycota</taxon>
        <taxon>Agaricomycotina</taxon>
        <taxon>Agaricomycetes</taxon>
        <taxon>Polyporales</taxon>
        <taxon>Cerrenaceae</taxon>
        <taxon>Somion</taxon>
    </lineage>
</organism>
<evidence type="ECO:0000256" key="5">
    <source>
        <dbReference type="PROSITE-ProRule" id="PRU00042"/>
    </source>
</evidence>
<dbReference type="PANTHER" id="PTHR24408:SF58">
    <property type="entry name" value="TRANSCRIPTION FACTOR (TFIIIA), PUTATIVE (AFU_ORTHOLOGUE AFUA_1G05150)-RELATED"/>
    <property type="match status" value="1"/>
</dbReference>
<feature type="compositionally biased region" description="Low complexity" evidence="6">
    <location>
        <begin position="85"/>
        <end position="99"/>
    </location>
</feature>
<dbReference type="InterPro" id="IPR013087">
    <property type="entry name" value="Znf_C2H2_type"/>
</dbReference>
<feature type="region of interest" description="Disordered" evidence="6">
    <location>
        <begin position="442"/>
        <end position="501"/>
    </location>
</feature>
<dbReference type="InterPro" id="IPR036236">
    <property type="entry name" value="Znf_C2H2_sf"/>
</dbReference>
<evidence type="ECO:0000313" key="8">
    <source>
        <dbReference type="EMBL" id="CAL1696789.1"/>
    </source>
</evidence>
<feature type="compositionally biased region" description="Polar residues" evidence="6">
    <location>
        <begin position="403"/>
        <end position="412"/>
    </location>
</feature>
<protein>
    <recommendedName>
        <fullName evidence="7">C2H2-type domain-containing protein</fullName>
    </recommendedName>
</protein>
<feature type="compositionally biased region" description="Low complexity" evidence="6">
    <location>
        <begin position="336"/>
        <end position="360"/>
    </location>
</feature>
<keyword evidence="2" id="KW-0677">Repeat</keyword>
<feature type="domain" description="C2H2-type" evidence="7">
    <location>
        <begin position="263"/>
        <end position="290"/>
    </location>
</feature>
<dbReference type="EMBL" id="OZ037944">
    <property type="protein sequence ID" value="CAL1696789.1"/>
    <property type="molecule type" value="Genomic_DNA"/>
</dbReference>
<feature type="compositionally biased region" description="Low complexity" evidence="6">
    <location>
        <begin position="447"/>
        <end position="475"/>
    </location>
</feature>
<dbReference type="SMART" id="SM00355">
    <property type="entry name" value="ZnF_C2H2"/>
    <property type="match status" value="2"/>
</dbReference>
<dbReference type="Pfam" id="PF00096">
    <property type="entry name" value="zf-C2H2"/>
    <property type="match status" value="2"/>
</dbReference>